<dbReference type="InterPro" id="IPR024550">
    <property type="entry name" value="TFIIEa/SarR/Rpc3_HTH_dom"/>
</dbReference>
<name>A0A8S1F5Y0_9PELO</name>
<dbReference type="Proteomes" id="UP000494206">
    <property type="component" value="Unassembled WGS sequence"/>
</dbReference>
<evidence type="ECO:0000259" key="5">
    <source>
        <dbReference type="PROSITE" id="PS51344"/>
    </source>
</evidence>
<evidence type="ECO:0000313" key="7">
    <source>
        <dbReference type="Proteomes" id="UP000494206"/>
    </source>
</evidence>
<comment type="caution">
    <text evidence="6">The sequence shown here is derived from an EMBL/GenBank/DDBJ whole genome shotgun (WGS) entry which is preliminary data.</text>
</comment>
<dbReference type="SMART" id="SM00531">
    <property type="entry name" value="TFIIE"/>
    <property type="match status" value="1"/>
</dbReference>
<dbReference type="InterPro" id="IPR013083">
    <property type="entry name" value="Znf_RING/FYVE/PHD"/>
</dbReference>
<organism evidence="6 7">
    <name type="scientific">Caenorhabditis bovis</name>
    <dbReference type="NCBI Taxonomy" id="2654633"/>
    <lineage>
        <taxon>Eukaryota</taxon>
        <taxon>Metazoa</taxon>
        <taxon>Ecdysozoa</taxon>
        <taxon>Nematoda</taxon>
        <taxon>Chromadorea</taxon>
        <taxon>Rhabditida</taxon>
        <taxon>Rhabditina</taxon>
        <taxon>Rhabditomorpha</taxon>
        <taxon>Rhabditoidea</taxon>
        <taxon>Rhabditidae</taxon>
        <taxon>Peloderinae</taxon>
        <taxon>Caenorhabditis</taxon>
    </lineage>
</organism>
<dbReference type="InterPro" id="IPR017919">
    <property type="entry name" value="TFIIE/TFIIEa_HTH"/>
</dbReference>
<dbReference type="GO" id="GO:0006367">
    <property type="term" value="P:transcription initiation at RNA polymerase II promoter"/>
    <property type="evidence" value="ECO:0007669"/>
    <property type="project" value="InterPro"/>
</dbReference>
<protein>
    <recommendedName>
        <fullName evidence="5">HTH TFE/IIEalpha-type domain-containing protein</fullName>
    </recommendedName>
</protein>
<evidence type="ECO:0000256" key="2">
    <source>
        <dbReference type="ARBA" id="ARBA00023015"/>
    </source>
</evidence>
<dbReference type="AlphaFoldDB" id="A0A8S1F5Y0"/>
<evidence type="ECO:0000256" key="1">
    <source>
        <dbReference type="ARBA" id="ARBA00008947"/>
    </source>
</evidence>
<dbReference type="EMBL" id="CADEPM010000008">
    <property type="protein sequence ID" value="CAB3409146.1"/>
    <property type="molecule type" value="Genomic_DNA"/>
</dbReference>
<dbReference type="PANTHER" id="PTHR13097">
    <property type="entry name" value="TRANSCRIPTION INITIATION FACTOR IIE, ALPHA SUBUNIT"/>
    <property type="match status" value="1"/>
</dbReference>
<gene>
    <name evidence="6" type="ORF">CBOVIS_LOCUS10836</name>
</gene>
<dbReference type="SUPFAM" id="SSF57783">
    <property type="entry name" value="Zinc beta-ribbon"/>
    <property type="match status" value="1"/>
</dbReference>
<evidence type="ECO:0000313" key="6">
    <source>
        <dbReference type="EMBL" id="CAB3409146.1"/>
    </source>
</evidence>
<feature type="domain" description="HTH TFE/IIEalpha-type" evidence="5">
    <location>
        <begin position="28"/>
        <end position="118"/>
    </location>
</feature>
<dbReference type="InterPro" id="IPR021600">
    <property type="entry name" value="TFIIE_asu_C"/>
</dbReference>
<keyword evidence="7" id="KW-1185">Reference proteome</keyword>
<dbReference type="Pfam" id="PF11521">
    <property type="entry name" value="TFIIE-A_C"/>
    <property type="match status" value="1"/>
</dbReference>
<sequence>MATTSNPPISTQNGQPETKVVDEIPNELNDLLLIVVKNFFSNEHYLVVYYIMRAECIREENLRTRLNFDQKMLRSLLVSLKNEKLVKERLLSQKNENGRNVSIIFYFINYRAVLNVVKYKIDHMRQKLESREKNDTNKAHYKCGNCMSTYDMLEINGILDFATGRLTCWRCHGEVTPDESVAPSNLTRTAVARFNEQMAPLFSRIQSLHGIQLAPHLLEPDITKYLEDDKARELQLQQQMDFTSSGQRLGLGGVAHSYNNIASINYHHGDQITVDLNADINKGPVEEAKQVPTWLQDNAIGGSEDNHNDQILSKFSENVPETDNSNNNAFLDLLAACEGGSNDEPVEPEQKRSKVGETQNEEDAEDEDEEEMVYVGGKPMPLSEVTPEMVESEMSEEERQHYTEIVQNMHFF</sequence>
<reference evidence="6 7" key="1">
    <citation type="submission" date="2020-04" db="EMBL/GenBank/DDBJ databases">
        <authorList>
            <person name="Laetsch R D."/>
            <person name="Stevens L."/>
            <person name="Kumar S."/>
            <person name="Blaxter L. M."/>
        </authorList>
    </citation>
    <scope>NUCLEOTIDE SEQUENCE [LARGE SCALE GENOMIC DNA]</scope>
</reference>
<dbReference type="GO" id="GO:0005673">
    <property type="term" value="C:transcription factor TFIIE complex"/>
    <property type="evidence" value="ECO:0007669"/>
    <property type="project" value="TreeGrafter"/>
</dbReference>
<dbReference type="Pfam" id="PF02002">
    <property type="entry name" value="TFIIE_alpha"/>
    <property type="match status" value="1"/>
</dbReference>
<dbReference type="InterPro" id="IPR002853">
    <property type="entry name" value="TFIIE_asu"/>
</dbReference>
<dbReference type="PANTHER" id="PTHR13097:SF7">
    <property type="entry name" value="GENERAL TRANSCRIPTION FACTOR IIE SUBUNIT 1"/>
    <property type="match status" value="1"/>
</dbReference>
<keyword evidence="3" id="KW-0804">Transcription</keyword>
<accession>A0A8S1F5Y0</accession>
<feature type="region of interest" description="Disordered" evidence="4">
    <location>
        <begin position="338"/>
        <end position="399"/>
    </location>
</feature>
<comment type="similarity">
    <text evidence="1">Belongs to the TFIIE alpha subunit family.</text>
</comment>
<keyword evidence="2" id="KW-0805">Transcription regulation</keyword>
<feature type="compositionally biased region" description="Acidic residues" evidence="4">
    <location>
        <begin position="359"/>
        <end position="372"/>
    </location>
</feature>
<proteinExistence type="inferred from homology"/>
<evidence type="ECO:0000256" key="3">
    <source>
        <dbReference type="ARBA" id="ARBA00023163"/>
    </source>
</evidence>
<dbReference type="OrthoDB" id="361102at2759"/>
<dbReference type="Gene3D" id="6.10.140.1250">
    <property type="match status" value="1"/>
</dbReference>
<dbReference type="InterPro" id="IPR039997">
    <property type="entry name" value="TFE"/>
</dbReference>
<dbReference type="PROSITE" id="PS51344">
    <property type="entry name" value="HTH_TFE_IIE"/>
    <property type="match status" value="1"/>
</dbReference>
<evidence type="ECO:0000256" key="4">
    <source>
        <dbReference type="SAM" id="MobiDB-lite"/>
    </source>
</evidence>
<dbReference type="Gene3D" id="3.30.40.10">
    <property type="entry name" value="Zinc/RING finger domain, C3HC4 (zinc finger)"/>
    <property type="match status" value="1"/>
</dbReference>